<dbReference type="AlphaFoldDB" id="A0A2A4Z412"/>
<feature type="transmembrane region" description="Helical" evidence="1">
    <location>
        <begin position="12"/>
        <end position="34"/>
    </location>
</feature>
<feature type="transmembrane region" description="Helical" evidence="1">
    <location>
        <begin position="78"/>
        <end position="96"/>
    </location>
</feature>
<evidence type="ECO:0000256" key="1">
    <source>
        <dbReference type="SAM" id="Phobius"/>
    </source>
</evidence>
<proteinExistence type="predicted"/>
<reference evidence="2" key="2">
    <citation type="journal article" date="2018" name="ISME J.">
        <title>A dynamic microbial community with high functional redundancy inhabits the cold, oxic subseafloor aquifer.</title>
        <authorList>
            <person name="Tully B.J."/>
            <person name="Wheat C.G."/>
            <person name="Glazer B.T."/>
            <person name="Huber J.A."/>
        </authorList>
    </citation>
    <scope>NUCLEOTIDE SEQUENCE</scope>
    <source>
        <strain evidence="2">NORP83</strain>
    </source>
</reference>
<name>A0A2A4Z412_9PROT</name>
<gene>
    <name evidence="2" type="ORF">COB13_08040</name>
</gene>
<comment type="caution">
    <text evidence="2">The sequence shown here is derived from an EMBL/GenBank/DDBJ whole genome shotgun (WGS) entry which is preliminary data.</text>
</comment>
<keyword evidence="1" id="KW-1133">Transmembrane helix</keyword>
<reference key="1">
    <citation type="submission" date="2017-08" db="EMBL/GenBank/DDBJ databases">
        <title>A dynamic microbial community with high functional redundancy inhabits the cold, oxic subseafloor aquifer.</title>
        <authorList>
            <person name="Tully B.J."/>
            <person name="Wheat C.G."/>
            <person name="Glazer B.T."/>
            <person name="Huber J.A."/>
        </authorList>
    </citation>
    <scope>NUCLEOTIDE SEQUENCE [LARGE SCALE GENOMIC DNA]</scope>
</reference>
<accession>A0A2A4Z412</accession>
<keyword evidence="1" id="KW-0472">Membrane</keyword>
<evidence type="ECO:0000313" key="2">
    <source>
        <dbReference type="EMBL" id="PCJ01298.1"/>
    </source>
</evidence>
<dbReference type="EMBL" id="NVUS01000008">
    <property type="protein sequence ID" value="PCJ01298.1"/>
    <property type="molecule type" value="Genomic_DNA"/>
</dbReference>
<protein>
    <submittedName>
        <fullName evidence="2">Uncharacterized protein</fullName>
    </submittedName>
</protein>
<organism evidence="2">
    <name type="scientific">OCS116 cluster bacterium</name>
    <dbReference type="NCBI Taxonomy" id="2030921"/>
    <lineage>
        <taxon>Bacteria</taxon>
        <taxon>Pseudomonadati</taxon>
        <taxon>Pseudomonadota</taxon>
        <taxon>Alphaproteobacteria</taxon>
        <taxon>OCS116 cluster</taxon>
    </lineage>
</organism>
<feature type="transmembrane region" description="Helical" evidence="1">
    <location>
        <begin position="46"/>
        <end position="66"/>
    </location>
</feature>
<keyword evidence="1" id="KW-0812">Transmembrane</keyword>
<sequence length="131" mass="14227">MLRKILGLNAAFSTINGIAMLFAPTFLAAIFFDLDFALFGMSGAEILQILAMGLFLFAAYVGFVAFKLPQFSGQVKIIILADWSWVISTILLLVFASSTFSTFGLVFFAIVAFIVAGFALAQRKFSNSVTD</sequence>
<feature type="transmembrane region" description="Helical" evidence="1">
    <location>
        <begin position="102"/>
        <end position="121"/>
    </location>
</feature>